<dbReference type="Pfam" id="PF07762">
    <property type="entry name" value="DUF1618"/>
    <property type="match status" value="1"/>
</dbReference>
<dbReference type="OrthoDB" id="582405at2759"/>
<dbReference type="Proteomes" id="UP000636709">
    <property type="component" value="Unassembled WGS sequence"/>
</dbReference>
<dbReference type="PANTHER" id="PTHR33086:SF62">
    <property type="entry name" value="OS01G0182100 PROTEIN"/>
    <property type="match status" value="1"/>
</dbReference>
<proteinExistence type="predicted"/>
<feature type="domain" description="DUF1618" evidence="1">
    <location>
        <begin position="223"/>
        <end position="352"/>
    </location>
</feature>
<organism evidence="2 3">
    <name type="scientific">Digitaria exilis</name>
    <dbReference type="NCBI Taxonomy" id="1010633"/>
    <lineage>
        <taxon>Eukaryota</taxon>
        <taxon>Viridiplantae</taxon>
        <taxon>Streptophyta</taxon>
        <taxon>Embryophyta</taxon>
        <taxon>Tracheophyta</taxon>
        <taxon>Spermatophyta</taxon>
        <taxon>Magnoliopsida</taxon>
        <taxon>Liliopsida</taxon>
        <taxon>Poales</taxon>
        <taxon>Poaceae</taxon>
        <taxon>PACMAD clade</taxon>
        <taxon>Panicoideae</taxon>
        <taxon>Panicodae</taxon>
        <taxon>Paniceae</taxon>
        <taxon>Anthephorinae</taxon>
        <taxon>Digitaria</taxon>
    </lineage>
</organism>
<sequence>MPPAWVLLDRNVDFSFDAEDDGSAAVALAMENAKAAAKGSYLPALMEFTIALLGTMKAVPFAPQPPSRATFRLLGSEPHRKVPFRSDVACADKGLLVLYAGKYRGPGSSTHGCYLVHDAAAAGSTSLSTVRPPPLVRYFCSIGNGAVVLRRHPLSSAYLLAELATTPEHDLPDAVLHLWRSDSPAPQWVKKEIRLPSEVSLAPGKHDFQLDASFSGPDDSLCWVDLLHGIVICHHPWGPQDPVFHFIPFPEGCPSVGTSERPNRPRMPEIRSAACVGGAIKLVSMVGYLEGWHFHRYRLTTWTLSPDLREWRQDGVFPLEDLWMTDEYRALDLPQRMPICPVLSPREDAVVYVVVNDVVHDQLRSGEGYSKVRLTEVDFRGQYVFGLDMHHNKIISTSCHRPDRMMEIMPRLIAADFCASLLGATDHKVLTIPNRHARARCTLLHGCV</sequence>
<comment type="caution">
    <text evidence="2">The sequence shown here is derived from an EMBL/GenBank/DDBJ whole genome shotgun (WGS) entry which is preliminary data.</text>
</comment>
<dbReference type="EMBL" id="JACEFO010000186">
    <property type="protein sequence ID" value="KAF8779149.1"/>
    <property type="molecule type" value="Genomic_DNA"/>
</dbReference>
<evidence type="ECO:0000313" key="2">
    <source>
        <dbReference type="EMBL" id="KAF8779149.1"/>
    </source>
</evidence>
<protein>
    <recommendedName>
        <fullName evidence="1">DUF1618 domain-containing protein</fullName>
    </recommendedName>
</protein>
<evidence type="ECO:0000313" key="3">
    <source>
        <dbReference type="Proteomes" id="UP000636709"/>
    </source>
</evidence>
<dbReference type="InterPro" id="IPR011676">
    <property type="entry name" value="DUF1618"/>
</dbReference>
<evidence type="ECO:0000259" key="1">
    <source>
        <dbReference type="Pfam" id="PF07762"/>
    </source>
</evidence>
<accession>A0A835FUV7</accession>
<name>A0A835FUV7_9POAL</name>
<keyword evidence="3" id="KW-1185">Reference proteome</keyword>
<reference evidence="2" key="1">
    <citation type="submission" date="2020-07" db="EMBL/GenBank/DDBJ databases">
        <title>Genome sequence and genetic diversity analysis of an under-domesticated orphan crop, white fonio (Digitaria exilis).</title>
        <authorList>
            <person name="Bennetzen J.L."/>
            <person name="Chen S."/>
            <person name="Ma X."/>
            <person name="Wang X."/>
            <person name="Yssel A.E.J."/>
            <person name="Chaluvadi S.R."/>
            <person name="Johnson M."/>
            <person name="Gangashetty P."/>
            <person name="Hamidou F."/>
            <person name="Sanogo M.D."/>
            <person name="Zwaenepoel A."/>
            <person name="Wallace J."/>
            <person name="Van De Peer Y."/>
            <person name="Van Deynze A."/>
        </authorList>
    </citation>
    <scope>NUCLEOTIDE SEQUENCE</scope>
    <source>
        <tissue evidence="2">Leaves</tissue>
    </source>
</reference>
<dbReference type="PANTHER" id="PTHR33086">
    <property type="entry name" value="OS05G0468200 PROTEIN-RELATED"/>
    <property type="match status" value="1"/>
</dbReference>
<dbReference type="AlphaFoldDB" id="A0A835FUV7"/>
<gene>
    <name evidence="2" type="ORF">HU200_002823</name>
</gene>